<evidence type="ECO:0000313" key="2">
    <source>
        <dbReference type="Proteomes" id="UP000627369"/>
    </source>
</evidence>
<reference evidence="1" key="1">
    <citation type="journal article" date="2014" name="Int. J. Syst. Evol. Microbiol.">
        <title>Complete genome sequence of Corynebacterium casei LMG S-19264T (=DSM 44701T), isolated from a smear-ripened cheese.</title>
        <authorList>
            <consortium name="US DOE Joint Genome Institute (JGI-PGF)"/>
            <person name="Walter F."/>
            <person name="Albersmeier A."/>
            <person name="Kalinowski J."/>
            <person name="Ruckert C."/>
        </authorList>
    </citation>
    <scope>NUCLEOTIDE SEQUENCE</scope>
    <source>
        <strain evidence="1">CGMCC 4.7398</strain>
    </source>
</reference>
<organism evidence="1 2">
    <name type="scientific">Promicromonospora soli</name>
    <dbReference type="NCBI Taxonomy" id="2035533"/>
    <lineage>
        <taxon>Bacteria</taxon>
        <taxon>Bacillati</taxon>
        <taxon>Actinomycetota</taxon>
        <taxon>Actinomycetes</taxon>
        <taxon>Micrococcales</taxon>
        <taxon>Promicromonosporaceae</taxon>
        <taxon>Promicromonospora</taxon>
    </lineage>
</organism>
<proteinExistence type="predicted"/>
<keyword evidence="2" id="KW-1185">Reference proteome</keyword>
<evidence type="ECO:0000313" key="1">
    <source>
        <dbReference type="EMBL" id="GHH74884.1"/>
    </source>
</evidence>
<comment type="caution">
    <text evidence="1">The sequence shown here is derived from an EMBL/GenBank/DDBJ whole genome shotgun (WGS) entry which is preliminary data.</text>
</comment>
<name>A0A919FZS8_9MICO</name>
<protein>
    <submittedName>
        <fullName evidence="1">Uncharacterized protein</fullName>
    </submittedName>
</protein>
<reference evidence="1" key="2">
    <citation type="submission" date="2020-09" db="EMBL/GenBank/DDBJ databases">
        <authorList>
            <person name="Sun Q."/>
            <person name="Zhou Y."/>
        </authorList>
    </citation>
    <scope>NUCLEOTIDE SEQUENCE</scope>
    <source>
        <strain evidence="1">CGMCC 4.7398</strain>
    </source>
</reference>
<gene>
    <name evidence="1" type="ORF">GCM10017772_29870</name>
</gene>
<accession>A0A919FZS8</accession>
<dbReference type="EMBL" id="BNAS01000004">
    <property type="protein sequence ID" value="GHH74884.1"/>
    <property type="molecule type" value="Genomic_DNA"/>
</dbReference>
<dbReference type="Proteomes" id="UP000627369">
    <property type="component" value="Unassembled WGS sequence"/>
</dbReference>
<sequence>MAPHAAGRSLYTHCVQHELWEDPEGNPYMFCLAGKLGEQARAGLSAAARLTWTVEASSNFQAMTLYYEHQGWGIYTTSYPDWDKKTYTEHGWD</sequence>
<dbReference type="AlphaFoldDB" id="A0A919FZS8"/>